<proteinExistence type="predicted"/>
<dbReference type="PANTHER" id="PTHR23221:SF7">
    <property type="entry name" value="PHOSPHATIDYLINOSITOL-GLYCAN-SPECIFIC PHOSPHOLIPASE D"/>
    <property type="match status" value="1"/>
</dbReference>
<protein>
    <recommendedName>
        <fullName evidence="8">Type II secretion system protein G</fullName>
    </recommendedName>
</protein>
<dbReference type="KEGG" id="pbor:BSF38_00013"/>
<dbReference type="STRING" id="1387353.BSF38_00013"/>
<keyword evidence="3" id="KW-0378">Hydrolase</keyword>
<dbReference type="SUPFAM" id="SSF54523">
    <property type="entry name" value="Pili subunits"/>
    <property type="match status" value="1"/>
</dbReference>
<dbReference type="RefSeq" id="WP_076342902.1">
    <property type="nucleotide sequence ID" value="NZ_CP019082.1"/>
</dbReference>
<dbReference type="SUPFAM" id="SSF69318">
    <property type="entry name" value="Integrin alpha N-terminal domain"/>
    <property type="match status" value="1"/>
</dbReference>
<dbReference type="Gene3D" id="3.30.700.10">
    <property type="entry name" value="Glycoprotein, Type 4 Pilin"/>
    <property type="match status" value="1"/>
</dbReference>
<dbReference type="OrthoDB" id="292163at2"/>
<dbReference type="Pfam" id="PF07963">
    <property type="entry name" value="N_methyl"/>
    <property type="match status" value="1"/>
</dbReference>
<sequence>MGHRQSHKSQGGFTLIELSIVLVIIALITGMSISMGLGMVETARRVQTASKLDTIENALMSYRTVYNRLPCPANAFLLPTNASYGLEAANTGTCTGGTPAANFSDTTHNVVEGAVPFKALNLPEEFMYDGWGRKFAYAVNKLVTASRAMASMSLTEQCGISVTDAGGVAGNRTSGSLYSLVSFGADGHGGYTKTGTRVNASSTNVDELTNCHCNSSAVATTYAANYVQKEATRNPASSTDVFDDIVRFKERWQMMTLDDPLNTGGSVCSLGFRIDGLANRDIVITHSAVGDVNGDGLKDLILAAQGIDGYGHVYVIFGRSSWPSTLSVGSLDGTNGFELHGIPEVDWYSQPMTRVAVGDINGDGIDDIFIIQYTFHGYSSAFVIFGHSGAWTASSDELSLADGTHGTQLAINGDFGDGGSFDSPTMAVGDINKDGKVDILMGSPRSTPASNGYAYAGVVRVYFGHTGAWSATTDIGTLNGTNGFEIDGSGHRSDHADYFGSSIAVGDINGDNIKDLVIGASNQADGAYGSAYFIFGKTGAWTSPVSADTLADGTRGSRFDDDSGGNYGSVGMLAATGDLNGDGIADAYVGGGITYTDIHGFIIFGHSGAWSNHFSYTTLAGSGSKGFYLDDADGHGSTDAVFADLNGDGTADLILGCGQQYYNCDGGGTKRGTAYVIYGKASGWPQSFYYAQQMDGTQGFLINGIDDNSYMGQVVMAADVTGDNVPELMVGSPYASPGGVTNAGSLYTLYRRTSWPASYDLSIIH</sequence>
<dbReference type="PROSITE" id="PS00409">
    <property type="entry name" value="PROKAR_NTER_METHYL"/>
    <property type="match status" value="1"/>
</dbReference>
<evidence type="ECO:0000313" key="6">
    <source>
        <dbReference type="EMBL" id="APW58615.1"/>
    </source>
</evidence>
<dbReference type="EMBL" id="CP019082">
    <property type="protein sequence ID" value="APW58615.1"/>
    <property type="molecule type" value="Genomic_DNA"/>
</dbReference>
<organism evidence="6 7">
    <name type="scientific">Paludisphaera borealis</name>
    <dbReference type="NCBI Taxonomy" id="1387353"/>
    <lineage>
        <taxon>Bacteria</taxon>
        <taxon>Pseudomonadati</taxon>
        <taxon>Planctomycetota</taxon>
        <taxon>Planctomycetia</taxon>
        <taxon>Isosphaerales</taxon>
        <taxon>Isosphaeraceae</taxon>
        <taxon>Paludisphaera</taxon>
    </lineage>
</organism>
<dbReference type="AlphaFoldDB" id="A0A1U7CI48"/>
<keyword evidence="5" id="KW-0812">Transmembrane</keyword>
<evidence type="ECO:0000256" key="3">
    <source>
        <dbReference type="ARBA" id="ARBA00022801"/>
    </source>
</evidence>
<evidence type="ECO:0000313" key="7">
    <source>
        <dbReference type="Proteomes" id="UP000186309"/>
    </source>
</evidence>
<dbReference type="GO" id="GO:0016787">
    <property type="term" value="F:hydrolase activity"/>
    <property type="evidence" value="ECO:0007669"/>
    <property type="project" value="UniProtKB-KW"/>
</dbReference>
<dbReference type="InterPro" id="IPR028994">
    <property type="entry name" value="Integrin_alpha_N"/>
</dbReference>
<dbReference type="PROSITE" id="PS51470">
    <property type="entry name" value="FG_GAP"/>
    <property type="match status" value="2"/>
</dbReference>
<dbReference type="InterPro" id="IPR013517">
    <property type="entry name" value="FG-GAP"/>
</dbReference>
<evidence type="ECO:0000256" key="4">
    <source>
        <dbReference type="ARBA" id="ARBA00023180"/>
    </source>
</evidence>
<dbReference type="InterPro" id="IPR013519">
    <property type="entry name" value="Int_alpha_beta-p"/>
</dbReference>
<keyword evidence="1" id="KW-0732">Signal</keyword>
<dbReference type="InterPro" id="IPR045584">
    <property type="entry name" value="Pilin-like"/>
</dbReference>
<reference evidence="7" key="1">
    <citation type="submission" date="2016-12" db="EMBL/GenBank/DDBJ databases">
        <title>Comparative genomics of four Isosphaeraceae planctomycetes: a common pool of plasmids and glycoside hydrolase genes.</title>
        <authorList>
            <person name="Ivanova A."/>
        </authorList>
    </citation>
    <scope>NUCLEOTIDE SEQUENCE [LARGE SCALE GENOMIC DNA]</scope>
    <source>
        <strain evidence="7">PX4</strain>
    </source>
</reference>
<keyword evidence="7" id="KW-1185">Reference proteome</keyword>
<evidence type="ECO:0000256" key="5">
    <source>
        <dbReference type="SAM" id="Phobius"/>
    </source>
</evidence>
<accession>A0A1U7CI48</accession>
<evidence type="ECO:0000256" key="2">
    <source>
        <dbReference type="ARBA" id="ARBA00022737"/>
    </source>
</evidence>
<dbReference type="Proteomes" id="UP000186309">
    <property type="component" value="Chromosome"/>
</dbReference>
<gene>
    <name evidence="6" type="ORF">BSF38_00013</name>
</gene>
<keyword evidence="2" id="KW-0677">Repeat</keyword>
<dbReference type="Gene3D" id="2.130.10.130">
    <property type="entry name" value="Integrin alpha, N-terminal"/>
    <property type="match status" value="3"/>
</dbReference>
<dbReference type="SMART" id="SM00191">
    <property type="entry name" value="Int_alpha"/>
    <property type="match status" value="5"/>
</dbReference>
<dbReference type="PANTHER" id="PTHR23221">
    <property type="entry name" value="GLYCOSYLPHOSPHATIDYLINOSITOL PHOSPHOLIPASE D"/>
    <property type="match status" value="1"/>
</dbReference>
<keyword evidence="5" id="KW-0472">Membrane</keyword>
<feature type="transmembrane region" description="Helical" evidence="5">
    <location>
        <begin position="12"/>
        <end position="40"/>
    </location>
</feature>
<keyword evidence="5" id="KW-1133">Transmembrane helix</keyword>
<keyword evidence="4" id="KW-0325">Glycoprotein</keyword>
<evidence type="ECO:0008006" key="8">
    <source>
        <dbReference type="Google" id="ProtNLM"/>
    </source>
</evidence>
<dbReference type="NCBIfam" id="TIGR02532">
    <property type="entry name" value="IV_pilin_GFxxxE"/>
    <property type="match status" value="1"/>
</dbReference>
<name>A0A1U7CI48_9BACT</name>
<dbReference type="Pfam" id="PF01839">
    <property type="entry name" value="FG-GAP"/>
    <property type="match status" value="3"/>
</dbReference>
<dbReference type="InterPro" id="IPR012902">
    <property type="entry name" value="N_methyl_site"/>
</dbReference>
<evidence type="ECO:0000256" key="1">
    <source>
        <dbReference type="ARBA" id="ARBA00022729"/>
    </source>
</evidence>